<dbReference type="PANTHER" id="PTHR46300:SF7">
    <property type="entry name" value="P450, PUTATIVE (EUROFUNG)-RELATED"/>
    <property type="match status" value="1"/>
</dbReference>
<evidence type="ECO:0000256" key="1">
    <source>
        <dbReference type="ARBA" id="ARBA00001971"/>
    </source>
</evidence>
<keyword evidence="8" id="KW-0732">Signal</keyword>
<keyword evidence="7" id="KW-0503">Monooxygenase</keyword>
<dbReference type="Gene3D" id="1.10.630.10">
    <property type="entry name" value="Cytochrome P450"/>
    <property type="match status" value="1"/>
</dbReference>
<gene>
    <name evidence="9" type="ORF">BT96DRAFT_1083904</name>
</gene>
<feature type="signal peptide" evidence="8">
    <location>
        <begin position="1"/>
        <end position="21"/>
    </location>
</feature>
<evidence type="ECO:0000256" key="7">
    <source>
        <dbReference type="ARBA" id="ARBA00023033"/>
    </source>
</evidence>
<dbReference type="SUPFAM" id="SSF48264">
    <property type="entry name" value="Cytochrome P450"/>
    <property type="match status" value="1"/>
</dbReference>
<dbReference type="GO" id="GO:0005506">
    <property type="term" value="F:iron ion binding"/>
    <property type="evidence" value="ECO:0007669"/>
    <property type="project" value="InterPro"/>
</dbReference>
<evidence type="ECO:0000256" key="2">
    <source>
        <dbReference type="ARBA" id="ARBA00010617"/>
    </source>
</evidence>
<keyword evidence="10" id="KW-1185">Reference proteome</keyword>
<dbReference type="InterPro" id="IPR036396">
    <property type="entry name" value="Cyt_P450_sf"/>
</dbReference>
<dbReference type="EMBL" id="ML769864">
    <property type="protein sequence ID" value="KAE9386598.1"/>
    <property type="molecule type" value="Genomic_DNA"/>
</dbReference>
<evidence type="ECO:0008006" key="11">
    <source>
        <dbReference type="Google" id="ProtNLM"/>
    </source>
</evidence>
<keyword evidence="3" id="KW-0349">Heme</keyword>
<dbReference type="AlphaFoldDB" id="A0A6A4GLZ2"/>
<comment type="similarity">
    <text evidence="2">Belongs to the cytochrome P450 family.</text>
</comment>
<sequence>MSKMLYIAIALFLPLFYVVRARRKTSPFPPGAKKLQISLSGSSTLRCVGDTSSQRSSREAILNIFESTQYDHAGELMGWGNGFAFRPNDDTWKAQRKIVTQAMPPTDPKRFHSKQLSATHDLLRALPQSNDIMESLQTIGVAAIPTFYVDQIPILKYVSEWFPGASFKRKAREWNKLRVKLIDDPYLVTKARLAAGTATPSLTSLALEKIDHMLHSKKKSLKPRRGRAVNPLYRVDIFFKSLDQPLNQPTDRKSHVLPNKEGVK</sequence>
<evidence type="ECO:0000256" key="8">
    <source>
        <dbReference type="SAM" id="SignalP"/>
    </source>
</evidence>
<evidence type="ECO:0000256" key="3">
    <source>
        <dbReference type="ARBA" id="ARBA00022617"/>
    </source>
</evidence>
<dbReference type="GO" id="GO:0020037">
    <property type="term" value="F:heme binding"/>
    <property type="evidence" value="ECO:0007669"/>
    <property type="project" value="InterPro"/>
</dbReference>
<organism evidence="9 10">
    <name type="scientific">Gymnopus androsaceus JB14</name>
    <dbReference type="NCBI Taxonomy" id="1447944"/>
    <lineage>
        <taxon>Eukaryota</taxon>
        <taxon>Fungi</taxon>
        <taxon>Dikarya</taxon>
        <taxon>Basidiomycota</taxon>
        <taxon>Agaricomycotina</taxon>
        <taxon>Agaricomycetes</taxon>
        <taxon>Agaricomycetidae</taxon>
        <taxon>Agaricales</taxon>
        <taxon>Marasmiineae</taxon>
        <taxon>Omphalotaceae</taxon>
        <taxon>Gymnopus</taxon>
    </lineage>
</organism>
<reference evidence="9" key="1">
    <citation type="journal article" date="2019" name="Environ. Microbiol.">
        <title>Fungal ecological strategies reflected in gene transcription - a case study of two litter decomposers.</title>
        <authorList>
            <person name="Barbi F."/>
            <person name="Kohler A."/>
            <person name="Barry K."/>
            <person name="Baskaran P."/>
            <person name="Daum C."/>
            <person name="Fauchery L."/>
            <person name="Ihrmark K."/>
            <person name="Kuo A."/>
            <person name="LaButti K."/>
            <person name="Lipzen A."/>
            <person name="Morin E."/>
            <person name="Grigoriev I.V."/>
            <person name="Henrissat B."/>
            <person name="Lindahl B."/>
            <person name="Martin F."/>
        </authorList>
    </citation>
    <scope>NUCLEOTIDE SEQUENCE</scope>
    <source>
        <strain evidence="9">JB14</strain>
    </source>
</reference>
<evidence type="ECO:0000313" key="9">
    <source>
        <dbReference type="EMBL" id="KAE9386598.1"/>
    </source>
</evidence>
<dbReference type="GO" id="GO:0004497">
    <property type="term" value="F:monooxygenase activity"/>
    <property type="evidence" value="ECO:0007669"/>
    <property type="project" value="UniProtKB-KW"/>
</dbReference>
<evidence type="ECO:0000256" key="6">
    <source>
        <dbReference type="ARBA" id="ARBA00023004"/>
    </source>
</evidence>
<dbReference type="InterPro" id="IPR050364">
    <property type="entry name" value="Cytochrome_P450_fung"/>
</dbReference>
<keyword evidence="4" id="KW-0479">Metal-binding</keyword>
<protein>
    <recommendedName>
        <fullName evidence="11">Cytochrome P450</fullName>
    </recommendedName>
</protein>
<evidence type="ECO:0000256" key="4">
    <source>
        <dbReference type="ARBA" id="ARBA00022723"/>
    </source>
</evidence>
<evidence type="ECO:0000313" key="10">
    <source>
        <dbReference type="Proteomes" id="UP000799118"/>
    </source>
</evidence>
<evidence type="ECO:0000256" key="5">
    <source>
        <dbReference type="ARBA" id="ARBA00023002"/>
    </source>
</evidence>
<dbReference type="PANTHER" id="PTHR46300">
    <property type="entry name" value="P450, PUTATIVE (EUROFUNG)-RELATED-RELATED"/>
    <property type="match status" value="1"/>
</dbReference>
<comment type="cofactor">
    <cofactor evidence="1">
        <name>heme</name>
        <dbReference type="ChEBI" id="CHEBI:30413"/>
    </cofactor>
</comment>
<keyword evidence="5" id="KW-0560">Oxidoreductase</keyword>
<proteinExistence type="inferred from homology"/>
<keyword evidence="6" id="KW-0408">Iron</keyword>
<name>A0A6A4GLZ2_9AGAR</name>
<feature type="chain" id="PRO_5025487627" description="Cytochrome P450" evidence="8">
    <location>
        <begin position="22"/>
        <end position="264"/>
    </location>
</feature>
<accession>A0A6A4GLZ2</accession>
<dbReference type="GO" id="GO:0016705">
    <property type="term" value="F:oxidoreductase activity, acting on paired donors, with incorporation or reduction of molecular oxygen"/>
    <property type="evidence" value="ECO:0007669"/>
    <property type="project" value="InterPro"/>
</dbReference>
<dbReference type="Proteomes" id="UP000799118">
    <property type="component" value="Unassembled WGS sequence"/>
</dbReference>
<dbReference type="OrthoDB" id="2789670at2759"/>